<keyword evidence="5 8" id="KW-0067">ATP-binding</keyword>
<dbReference type="KEGG" id="aar:Acear_0403"/>
<dbReference type="GO" id="GO:0043023">
    <property type="term" value="F:ribosomal large subunit binding"/>
    <property type="evidence" value="ECO:0007669"/>
    <property type="project" value="UniProtKB-UniRule"/>
</dbReference>
<feature type="compositionally biased region" description="Low complexity" evidence="10">
    <location>
        <begin position="701"/>
        <end position="711"/>
    </location>
</feature>
<evidence type="ECO:0000259" key="11">
    <source>
        <dbReference type="PROSITE" id="PS50192"/>
    </source>
</evidence>
<name>D9QUP1_ACEAZ</name>
<feature type="coiled-coil region" evidence="9">
    <location>
        <begin position="525"/>
        <end position="620"/>
    </location>
</feature>
<keyword evidence="3 8" id="KW-0547">Nucleotide-binding</keyword>
<proteinExistence type="inferred from homology"/>
<evidence type="ECO:0000256" key="2">
    <source>
        <dbReference type="ARBA" id="ARBA00022730"/>
    </source>
</evidence>
<dbReference type="GO" id="GO:0030983">
    <property type="term" value="F:mismatched DNA binding"/>
    <property type="evidence" value="ECO:0007669"/>
    <property type="project" value="InterPro"/>
</dbReference>
<dbReference type="InterPro" id="IPR046893">
    <property type="entry name" value="MSSS"/>
</dbReference>
<dbReference type="SUPFAM" id="SSF48334">
    <property type="entry name" value="DNA repair protein MutS, domain III"/>
    <property type="match status" value="1"/>
</dbReference>
<dbReference type="PIRSF" id="PIRSF005814">
    <property type="entry name" value="MutS_YshD"/>
    <property type="match status" value="1"/>
</dbReference>
<keyword evidence="8" id="KW-0255">Endonuclease</keyword>
<dbReference type="InterPro" id="IPR007696">
    <property type="entry name" value="DNA_mismatch_repair_MutS_core"/>
</dbReference>
<evidence type="ECO:0000256" key="1">
    <source>
        <dbReference type="ARBA" id="ARBA00022722"/>
    </source>
</evidence>
<evidence type="ECO:0000313" key="13">
    <source>
        <dbReference type="EMBL" id="ADL11950.1"/>
    </source>
</evidence>
<comment type="subunit">
    <text evidence="8">Homodimer. Binds to stalled ribosomes, contacting rRNA.</text>
</comment>
<comment type="function">
    <text evidence="8">Endonuclease that is involved in the suppression of homologous recombination and thus may have a key role in the control of bacterial genetic diversity.</text>
</comment>
<dbReference type="GO" id="GO:0045910">
    <property type="term" value="P:negative regulation of DNA recombination"/>
    <property type="evidence" value="ECO:0007669"/>
    <property type="project" value="InterPro"/>
</dbReference>
<dbReference type="GO" id="GO:0016887">
    <property type="term" value="F:ATP hydrolysis activity"/>
    <property type="evidence" value="ECO:0007669"/>
    <property type="project" value="InterPro"/>
</dbReference>
<dbReference type="InterPro" id="IPR000727">
    <property type="entry name" value="T_SNARE_dom"/>
</dbReference>
<keyword evidence="4 8" id="KW-0378">Hydrolase</keyword>
<dbReference type="InterPro" id="IPR027417">
    <property type="entry name" value="P-loop_NTPase"/>
</dbReference>
<keyword evidence="2 8" id="KW-0699">rRNA-binding</keyword>
<feature type="domain" description="Smr" evidence="12">
    <location>
        <begin position="727"/>
        <end position="801"/>
    </location>
</feature>
<dbReference type="Pfam" id="PF20297">
    <property type="entry name" value="MSSS"/>
    <property type="match status" value="1"/>
</dbReference>
<dbReference type="InterPro" id="IPR002625">
    <property type="entry name" value="Smr_dom"/>
</dbReference>
<dbReference type="GO" id="GO:0019843">
    <property type="term" value="F:rRNA binding"/>
    <property type="evidence" value="ECO:0007669"/>
    <property type="project" value="UniProtKB-UniRule"/>
</dbReference>
<dbReference type="Pfam" id="PF00488">
    <property type="entry name" value="MutS_V"/>
    <property type="match status" value="1"/>
</dbReference>
<dbReference type="Gene3D" id="3.40.50.300">
    <property type="entry name" value="P-loop containing nucleotide triphosphate hydrolases"/>
    <property type="match status" value="1"/>
</dbReference>
<dbReference type="RefSeq" id="WP_013277396.1">
    <property type="nucleotide sequence ID" value="NC_014378.1"/>
</dbReference>
<dbReference type="CDD" id="cd03280">
    <property type="entry name" value="ABC_MutS2"/>
    <property type="match status" value="1"/>
</dbReference>
<evidence type="ECO:0000256" key="3">
    <source>
        <dbReference type="ARBA" id="ARBA00022741"/>
    </source>
</evidence>
<evidence type="ECO:0000256" key="5">
    <source>
        <dbReference type="ARBA" id="ARBA00022840"/>
    </source>
</evidence>
<dbReference type="GO" id="GO:0072344">
    <property type="term" value="P:rescue of stalled ribosome"/>
    <property type="evidence" value="ECO:0007669"/>
    <property type="project" value="UniProtKB-UniRule"/>
</dbReference>
<dbReference type="GO" id="GO:0140664">
    <property type="term" value="F:ATP-dependent DNA damage sensor activity"/>
    <property type="evidence" value="ECO:0007669"/>
    <property type="project" value="InterPro"/>
</dbReference>
<dbReference type="SUPFAM" id="SSF52540">
    <property type="entry name" value="P-loop containing nucleoside triphosphate hydrolases"/>
    <property type="match status" value="1"/>
</dbReference>
<keyword evidence="14" id="KW-1185">Reference proteome</keyword>
<dbReference type="NCBIfam" id="TIGR01069">
    <property type="entry name" value="mutS2"/>
    <property type="match status" value="1"/>
</dbReference>
<dbReference type="SMART" id="SM00533">
    <property type="entry name" value="MUTSd"/>
    <property type="match status" value="1"/>
</dbReference>
<dbReference type="InterPro" id="IPR045076">
    <property type="entry name" value="MutS"/>
</dbReference>
<dbReference type="InterPro" id="IPR005747">
    <property type="entry name" value="MutS2"/>
</dbReference>
<dbReference type="GO" id="GO:0004519">
    <property type="term" value="F:endonuclease activity"/>
    <property type="evidence" value="ECO:0007669"/>
    <property type="project" value="UniProtKB-UniRule"/>
</dbReference>
<dbReference type="EC" id="3.6.4.-" evidence="8"/>
<dbReference type="PANTHER" id="PTHR48466">
    <property type="entry name" value="OS10G0509000 PROTEIN-RELATED"/>
    <property type="match status" value="1"/>
</dbReference>
<dbReference type="FunFam" id="3.40.50.300:FF:000830">
    <property type="entry name" value="Endonuclease MutS2"/>
    <property type="match status" value="1"/>
</dbReference>
<dbReference type="InterPro" id="IPR036063">
    <property type="entry name" value="Smr_dom_sf"/>
</dbReference>
<comment type="similarity">
    <text evidence="8">Belongs to the DNA mismatch repair MutS family. MutS2 subfamily.</text>
</comment>
<dbReference type="CDD" id="cd06503">
    <property type="entry name" value="ATP-synt_Fo_b"/>
    <property type="match status" value="1"/>
</dbReference>
<dbReference type="PROSITE" id="PS50192">
    <property type="entry name" value="T_SNARE"/>
    <property type="match status" value="1"/>
</dbReference>
<gene>
    <name evidence="8" type="primary">mutS2</name>
    <name evidence="8" type="synonym">rqcU</name>
    <name evidence="13" type="ordered locus">Acear_0403</name>
</gene>
<evidence type="ECO:0000256" key="6">
    <source>
        <dbReference type="ARBA" id="ARBA00022884"/>
    </source>
</evidence>
<evidence type="ECO:0000256" key="10">
    <source>
        <dbReference type="SAM" id="MobiDB-lite"/>
    </source>
</evidence>
<dbReference type="SMART" id="SM00463">
    <property type="entry name" value="SMR"/>
    <property type="match status" value="1"/>
</dbReference>
<dbReference type="HAMAP" id="MF_00092">
    <property type="entry name" value="MutS2"/>
    <property type="match status" value="1"/>
</dbReference>
<dbReference type="GO" id="GO:0006298">
    <property type="term" value="P:mismatch repair"/>
    <property type="evidence" value="ECO:0007669"/>
    <property type="project" value="InterPro"/>
</dbReference>
<dbReference type="Pfam" id="PF01713">
    <property type="entry name" value="Smr"/>
    <property type="match status" value="1"/>
</dbReference>
<keyword evidence="7 8" id="KW-0238">DNA-binding</keyword>
<feature type="domain" description="T-SNARE coiled-coil homology" evidence="11">
    <location>
        <begin position="110"/>
        <end position="172"/>
    </location>
</feature>
<organism evidence="13 14">
    <name type="scientific">Acetohalobium arabaticum (strain ATCC 49924 / DSM 5501 / Z-7288)</name>
    <dbReference type="NCBI Taxonomy" id="574087"/>
    <lineage>
        <taxon>Bacteria</taxon>
        <taxon>Bacillati</taxon>
        <taxon>Bacillota</taxon>
        <taxon>Clostridia</taxon>
        <taxon>Halanaerobiales</taxon>
        <taxon>Halobacteroidaceae</taxon>
        <taxon>Acetohalobium</taxon>
    </lineage>
</organism>
<evidence type="ECO:0000256" key="9">
    <source>
        <dbReference type="SAM" id="Coils"/>
    </source>
</evidence>
<dbReference type="GO" id="GO:0005524">
    <property type="term" value="F:ATP binding"/>
    <property type="evidence" value="ECO:0007669"/>
    <property type="project" value="UniProtKB-UniRule"/>
</dbReference>
<dbReference type="OrthoDB" id="9808166at2"/>
<dbReference type="InterPro" id="IPR036187">
    <property type="entry name" value="DNA_mismatch_repair_MutS_sf"/>
</dbReference>
<dbReference type="eggNOG" id="COG1193">
    <property type="taxonomic scope" value="Bacteria"/>
</dbReference>
<sequence length="801" mass="90948">MEQHVLEILEYNKIKKRLAKHTSSKLARKLVDNLKPVSDFDFIQERQLEVTAAKKILNREEKYPPLGGIKDVRDSLKRTSKEITLNGEELVEIADTLSTSRNLKRYLLNLEDEEDEYKSVVKYGTQLDNFKPLERKINKAVDNQGNVLDTASTKLRNIRRSITDYSQRIKDKLNSILSSKKYQSYIQDSLVTIRDKRYVIPIKSQFQEKVSGIVHDQSASKQTVFIEPMAVVKLNNKLRSFMAEEEEEVYRILTELTYEVREELDRIKETLKLLAWLDFTFAKAEYSFKIEGAEPVLNQEEYINLEKARHPLIPQDEVVPIDIKLGGKFDTLVITGPNTGGKTVTLKTVGLLTLMAQSGLHIPALSGSKIAVFDEIHGDIGDEQSIEQNLSTFSSHMTRIIDILETAQENNLVLLDEIGAGTDPTEGAALAMAILEELYSRGRINTIATTHYSQLKTFAYQQEGIQNASVEFDVETLQPTYRLQMGMPGRSNAFEIAGRLGLPTEVIEKARAKLSEEDIEVDRIIQSIEESKQSIVENEEAARKERKKAKELKEEYETKLEEVEKLEQKIKKDAYAEAEKIIAESKKKVNEVVTEMKEKAEVNQQEVDRAKSKIDEYKYNLSSERVDLESDLKQQRIQQNSEDLEVGDKVRLKKLNKEGEIIELSEDKEEAVIQAGPMKVNVDISRLEQMDESDQQTEASNNSNGLNNDTNIGSLKNKKSRHISPKLDLRGLRAIEAKEKVDKYLDDAYLANISKAEIVHGKGSGVLREVVHDLLDEHSQIDEYRLGGKDEGGSGVTIVKF</sequence>
<dbReference type="PANTHER" id="PTHR48466:SF2">
    <property type="entry name" value="OS10G0509000 PROTEIN"/>
    <property type="match status" value="1"/>
</dbReference>
<comment type="function">
    <text evidence="8">Acts as a ribosome collision sensor, splitting the ribosome into its 2 subunits. Detects stalled/collided 70S ribosomes which it binds and splits by an ATP-hydrolysis driven conformational change. Acts upstream of the ribosome quality control system (RQC), a ribosome-associated complex that mediates the extraction of incompletely synthesized nascent chains from stalled ribosomes and their subsequent degradation. Probably generates substrates for RQC.</text>
</comment>
<evidence type="ECO:0000313" key="14">
    <source>
        <dbReference type="Proteomes" id="UP000001661"/>
    </source>
</evidence>
<dbReference type="SUPFAM" id="SSF160443">
    <property type="entry name" value="SMR domain-like"/>
    <property type="match status" value="1"/>
</dbReference>
<dbReference type="InterPro" id="IPR000432">
    <property type="entry name" value="DNA_mismatch_repair_MutS_C"/>
</dbReference>
<dbReference type="SMART" id="SM00534">
    <property type="entry name" value="MUTSac"/>
    <property type="match status" value="1"/>
</dbReference>
<protein>
    <recommendedName>
        <fullName evidence="8">Endonuclease MutS2</fullName>
        <ecNumber evidence="8">3.1.-.-</ecNumber>
    </recommendedName>
    <alternativeName>
        <fullName evidence="8">Ribosome-associated protein quality control-upstream factor</fullName>
        <shortName evidence="8">RQC-upstream factor</shortName>
        <shortName evidence="8">RqcU</shortName>
        <ecNumber evidence="8">3.6.4.-</ecNumber>
    </alternativeName>
</protein>
<accession>D9QUP1</accession>
<keyword evidence="6 8" id="KW-0694">RNA-binding</keyword>
<feature type="binding site" evidence="8">
    <location>
        <begin position="336"/>
        <end position="343"/>
    </location>
    <ligand>
        <name>ATP</name>
        <dbReference type="ChEBI" id="CHEBI:30616"/>
    </ligand>
</feature>
<dbReference type="STRING" id="574087.Acear_0403"/>
<dbReference type="AlphaFoldDB" id="D9QUP1"/>
<dbReference type="HOGENOM" id="CLU_011252_2_1_9"/>
<evidence type="ECO:0000256" key="8">
    <source>
        <dbReference type="HAMAP-Rule" id="MF_00092"/>
    </source>
</evidence>
<dbReference type="EMBL" id="CP002105">
    <property type="protein sequence ID" value="ADL11950.1"/>
    <property type="molecule type" value="Genomic_DNA"/>
</dbReference>
<feature type="region of interest" description="Disordered" evidence="10">
    <location>
        <begin position="690"/>
        <end position="720"/>
    </location>
</feature>
<evidence type="ECO:0000256" key="7">
    <source>
        <dbReference type="ARBA" id="ARBA00023125"/>
    </source>
</evidence>
<dbReference type="Proteomes" id="UP000001661">
    <property type="component" value="Chromosome"/>
</dbReference>
<evidence type="ECO:0000259" key="12">
    <source>
        <dbReference type="PROSITE" id="PS50828"/>
    </source>
</evidence>
<dbReference type="PROSITE" id="PS50828">
    <property type="entry name" value="SMR"/>
    <property type="match status" value="1"/>
</dbReference>
<evidence type="ECO:0000256" key="4">
    <source>
        <dbReference type="ARBA" id="ARBA00022801"/>
    </source>
</evidence>
<keyword evidence="1 8" id="KW-0540">Nuclease</keyword>
<keyword evidence="9" id="KW-0175">Coiled coil</keyword>
<dbReference type="Gene3D" id="3.30.1370.110">
    <property type="match status" value="1"/>
</dbReference>
<dbReference type="EC" id="3.1.-.-" evidence="8"/>
<reference evidence="13 14" key="1">
    <citation type="journal article" date="2010" name="Stand. Genomic Sci.">
        <title>Complete genome sequence of Acetohalobium arabaticum type strain (Z-7288).</title>
        <authorList>
            <person name="Sikorski J."/>
            <person name="Lapidus A."/>
            <person name="Chertkov O."/>
            <person name="Lucas S."/>
            <person name="Copeland A."/>
            <person name="Glavina Del Rio T."/>
            <person name="Nolan M."/>
            <person name="Tice H."/>
            <person name="Cheng J.F."/>
            <person name="Han C."/>
            <person name="Brambilla E."/>
            <person name="Pitluck S."/>
            <person name="Liolios K."/>
            <person name="Ivanova N."/>
            <person name="Mavromatis K."/>
            <person name="Mikhailova N."/>
            <person name="Pati A."/>
            <person name="Bruce D."/>
            <person name="Detter C."/>
            <person name="Tapia R."/>
            <person name="Goodwin L."/>
            <person name="Chen A."/>
            <person name="Palaniappan K."/>
            <person name="Land M."/>
            <person name="Hauser L."/>
            <person name="Chang Y.J."/>
            <person name="Jeffries C.D."/>
            <person name="Rohde M."/>
            <person name="Goker M."/>
            <person name="Spring S."/>
            <person name="Woyke T."/>
            <person name="Bristow J."/>
            <person name="Eisen J.A."/>
            <person name="Markowitz V."/>
            <person name="Hugenholtz P."/>
            <person name="Kyrpides N.C."/>
            <person name="Klenk H.P."/>
        </authorList>
    </citation>
    <scope>NUCLEOTIDE SEQUENCE [LARGE SCALE GENOMIC DNA]</scope>
    <source>
        <strain evidence="14">ATCC 49924 / DSM 5501 / Z-7288</strain>
    </source>
</reference>